<dbReference type="InterPro" id="IPR036291">
    <property type="entry name" value="NAD(P)-bd_dom_sf"/>
</dbReference>
<dbReference type="Gene3D" id="3.40.50.720">
    <property type="entry name" value="NAD(P)-binding Rossmann-like Domain"/>
    <property type="match status" value="1"/>
</dbReference>
<dbReference type="Pfam" id="PF01370">
    <property type="entry name" value="Epimerase"/>
    <property type="match status" value="1"/>
</dbReference>
<name>A0A2U8QUX7_9FLAO</name>
<proteinExistence type="predicted"/>
<sequence length="306" mass="34877">MKMNVGIIGCNGFIGKHLSLAISKIDNINLKLFGRSSENKTGLDLPYENIDFSDKENLKQKIENLDIIYYLASTTIPATSWDKPIFEIESNLIPFLNLVDLASKIGVKKVVFTSSAGTIYGSSNDKLKEIDDKHPFSPYGITKLSMELYLNYYKVKNDLNYDVFRISNIYGEDQDTSKGLGIINTFLENIINHKDINIYGKGDIVRNYIYIKDVVDFLLTSLDIKNDTSNIYNLASDDNLSINNLLTVIDSIVDEDYNLTYLHHRNSDNPNIYIDNSKIKNSFPEKKFTPIHKGIKSCYEYLKKSN</sequence>
<dbReference type="AlphaFoldDB" id="A0A2U8QUX7"/>
<dbReference type="PANTHER" id="PTHR43245">
    <property type="entry name" value="BIFUNCTIONAL POLYMYXIN RESISTANCE PROTEIN ARNA"/>
    <property type="match status" value="1"/>
</dbReference>
<dbReference type="PANTHER" id="PTHR43245:SF59">
    <property type="entry name" value="UDP-GLUCOSE EPIMERASE"/>
    <property type="match status" value="1"/>
</dbReference>
<dbReference type="KEGG" id="fse:DI487_07170"/>
<accession>A0A2U8QUX7</accession>
<gene>
    <name evidence="2" type="ORF">DI487_07170</name>
</gene>
<dbReference type="RefSeq" id="WP_109569032.1">
    <property type="nucleotide sequence ID" value="NZ_CP029463.1"/>
</dbReference>
<protein>
    <recommendedName>
        <fullName evidence="1">NAD-dependent epimerase/dehydratase domain-containing protein</fullName>
    </recommendedName>
</protein>
<keyword evidence="3" id="KW-1185">Reference proteome</keyword>
<reference evidence="2 3" key="1">
    <citation type="submission" date="2018-05" db="EMBL/GenBank/DDBJ databases">
        <title>Flavobacterium sp. MEBiC07310.</title>
        <authorList>
            <person name="Baek K."/>
        </authorList>
    </citation>
    <scope>NUCLEOTIDE SEQUENCE [LARGE SCALE GENOMIC DNA]</scope>
    <source>
        <strain evidence="2 3">MEBiC07310</strain>
    </source>
</reference>
<dbReference type="InterPro" id="IPR050177">
    <property type="entry name" value="Lipid_A_modif_metabolic_enz"/>
</dbReference>
<organism evidence="2 3">
    <name type="scientific">Flavobacterium sediminis</name>
    <dbReference type="NCBI Taxonomy" id="2201181"/>
    <lineage>
        <taxon>Bacteria</taxon>
        <taxon>Pseudomonadati</taxon>
        <taxon>Bacteroidota</taxon>
        <taxon>Flavobacteriia</taxon>
        <taxon>Flavobacteriales</taxon>
        <taxon>Flavobacteriaceae</taxon>
        <taxon>Flavobacterium</taxon>
    </lineage>
</organism>
<evidence type="ECO:0000313" key="3">
    <source>
        <dbReference type="Proteomes" id="UP000245429"/>
    </source>
</evidence>
<dbReference type="OrthoDB" id="8967463at2"/>
<dbReference type="Proteomes" id="UP000245429">
    <property type="component" value="Chromosome"/>
</dbReference>
<evidence type="ECO:0000259" key="1">
    <source>
        <dbReference type="Pfam" id="PF01370"/>
    </source>
</evidence>
<dbReference type="EMBL" id="CP029463">
    <property type="protein sequence ID" value="AWM13664.1"/>
    <property type="molecule type" value="Genomic_DNA"/>
</dbReference>
<evidence type="ECO:0000313" key="2">
    <source>
        <dbReference type="EMBL" id="AWM13664.1"/>
    </source>
</evidence>
<feature type="domain" description="NAD-dependent epimerase/dehydratase" evidence="1">
    <location>
        <begin position="7"/>
        <end position="235"/>
    </location>
</feature>
<dbReference type="SUPFAM" id="SSF51735">
    <property type="entry name" value="NAD(P)-binding Rossmann-fold domains"/>
    <property type="match status" value="1"/>
</dbReference>
<dbReference type="InterPro" id="IPR001509">
    <property type="entry name" value="Epimerase_deHydtase"/>
</dbReference>